<dbReference type="Proteomes" id="UP001059546">
    <property type="component" value="Chromosome XI"/>
</dbReference>
<dbReference type="Pfam" id="PF04810">
    <property type="entry name" value="zf-Sec23_Sec24"/>
    <property type="match status" value="1"/>
</dbReference>
<gene>
    <name evidence="17" type="ORF">GPU96_11g21450</name>
</gene>
<comment type="subcellular location">
    <subcellularLocation>
        <location evidence="12">Cytoplasm</location>
    </subcellularLocation>
    <subcellularLocation>
        <location evidence="1 12">Cytoplasmic vesicle</location>
        <location evidence="1 12">COPII-coated vesicle membrane</location>
        <topology evidence="1 12">Peripheral membrane protein</topology>
        <orientation evidence="1 12">Cytoplasmic side</orientation>
    </subcellularLocation>
    <subcellularLocation>
        <location evidence="2 12">Endoplasmic reticulum membrane</location>
        <topology evidence="2 12">Peripheral membrane protein</topology>
        <orientation evidence="2 12">Cytoplasmic side</orientation>
    </subcellularLocation>
    <subcellularLocation>
        <location evidence="12">Golgi apparatus membrane</location>
        <topology evidence="12">Peripheral membrane protein</topology>
        <orientation evidence="12">Cytoplasmic side</orientation>
    </subcellularLocation>
</comment>
<evidence type="ECO:0000256" key="7">
    <source>
        <dbReference type="ARBA" id="ARBA00022833"/>
    </source>
</evidence>
<dbReference type="Gene3D" id="2.60.40.1670">
    <property type="entry name" value="beta-sandwich domain of Sec23/24"/>
    <property type="match status" value="1"/>
</dbReference>
<dbReference type="PANTHER" id="PTHR11141">
    <property type="entry name" value="PROTEIN TRANSPORT PROTEIN SEC23"/>
    <property type="match status" value="1"/>
</dbReference>
<comment type="function">
    <text evidence="12">Component of the coat protein complex II (COPII) which promotes the formation of transport vesicles from the endoplasmic reticulum (ER). The coat has two main functions, the physical deformation of the endoplasmic reticulum membrane into vesicles and the selection of cargo molecules.</text>
</comment>
<dbReference type="Gene3D" id="2.30.30.380">
    <property type="entry name" value="Zn-finger domain of Sec23/24"/>
    <property type="match status" value="1"/>
</dbReference>
<dbReference type="GO" id="GO:0090110">
    <property type="term" value="P:COPII-coated vesicle cargo loading"/>
    <property type="evidence" value="ECO:0007669"/>
    <property type="project" value="TreeGrafter"/>
</dbReference>
<evidence type="ECO:0000256" key="10">
    <source>
        <dbReference type="ARBA" id="ARBA00023136"/>
    </source>
</evidence>
<dbReference type="EMBL" id="CP075157">
    <property type="protein sequence ID" value="UTX44345.1"/>
    <property type="molecule type" value="Genomic_DNA"/>
</dbReference>
<keyword evidence="12" id="KW-0333">Golgi apparatus</keyword>
<organism evidence="17 18">
    <name type="scientific">Encephalitozoon hellem</name>
    <name type="common">Microsporidian parasite</name>
    <dbReference type="NCBI Taxonomy" id="27973"/>
    <lineage>
        <taxon>Eukaryota</taxon>
        <taxon>Fungi</taxon>
        <taxon>Fungi incertae sedis</taxon>
        <taxon>Microsporidia</taxon>
        <taxon>Unikaryonidae</taxon>
        <taxon>Encephalitozoon</taxon>
    </lineage>
</organism>
<dbReference type="Pfam" id="PF04811">
    <property type="entry name" value="Sec23_trunk"/>
    <property type="match status" value="1"/>
</dbReference>
<keyword evidence="4 12" id="KW-0813">Transport</keyword>
<evidence type="ECO:0000313" key="18">
    <source>
        <dbReference type="Proteomes" id="UP001059546"/>
    </source>
</evidence>
<dbReference type="InterPro" id="IPR036174">
    <property type="entry name" value="Znf_Sec23_Sec24_sf"/>
</dbReference>
<evidence type="ECO:0000259" key="13">
    <source>
        <dbReference type="Pfam" id="PF04810"/>
    </source>
</evidence>
<dbReference type="InterPro" id="IPR036180">
    <property type="entry name" value="Gelsolin-like_dom_sf"/>
</dbReference>
<keyword evidence="5 12" id="KW-0479">Metal-binding</keyword>
<evidence type="ECO:0000256" key="4">
    <source>
        <dbReference type="ARBA" id="ARBA00022448"/>
    </source>
</evidence>
<accession>A0A9Q9CA76</accession>
<dbReference type="InterPro" id="IPR036175">
    <property type="entry name" value="Sec23/24_helical_dom_sf"/>
</dbReference>
<evidence type="ECO:0000256" key="3">
    <source>
        <dbReference type="ARBA" id="ARBA00009210"/>
    </source>
</evidence>
<dbReference type="GO" id="GO:0030127">
    <property type="term" value="C:COPII vesicle coat"/>
    <property type="evidence" value="ECO:0007669"/>
    <property type="project" value="InterPro"/>
</dbReference>
<dbReference type="InterPro" id="IPR037364">
    <property type="entry name" value="Sec23"/>
</dbReference>
<evidence type="ECO:0000256" key="2">
    <source>
        <dbReference type="ARBA" id="ARBA00004397"/>
    </source>
</evidence>
<comment type="similarity">
    <text evidence="3 12">Belongs to the SEC23/SEC24 family. SEC23 subfamily.</text>
</comment>
<evidence type="ECO:0000259" key="15">
    <source>
        <dbReference type="Pfam" id="PF04815"/>
    </source>
</evidence>
<dbReference type="InterPro" id="IPR036465">
    <property type="entry name" value="vWFA_dom_sf"/>
</dbReference>
<keyword evidence="10 12" id="KW-0472">Membrane</keyword>
<feature type="domain" description="Sec23/Sec24 helical" evidence="15">
    <location>
        <begin position="473"/>
        <end position="570"/>
    </location>
</feature>
<dbReference type="GO" id="GO:0005096">
    <property type="term" value="F:GTPase activator activity"/>
    <property type="evidence" value="ECO:0007669"/>
    <property type="project" value="TreeGrafter"/>
</dbReference>
<dbReference type="PANTHER" id="PTHR11141:SF0">
    <property type="entry name" value="PROTEIN TRANSPORT PROTEIN SEC23"/>
    <property type="match status" value="1"/>
</dbReference>
<dbReference type="SUPFAM" id="SSF53300">
    <property type="entry name" value="vWA-like"/>
    <property type="match status" value="1"/>
</dbReference>
<dbReference type="InterPro" id="IPR006896">
    <property type="entry name" value="Sec23/24_trunk_dom"/>
</dbReference>
<evidence type="ECO:0000256" key="6">
    <source>
        <dbReference type="ARBA" id="ARBA00022824"/>
    </source>
</evidence>
<keyword evidence="6 12" id="KW-0256">Endoplasmic reticulum</keyword>
<dbReference type="Pfam" id="PF08033">
    <property type="entry name" value="Sec23_BS"/>
    <property type="match status" value="1"/>
</dbReference>
<evidence type="ECO:0000259" key="14">
    <source>
        <dbReference type="Pfam" id="PF04811"/>
    </source>
</evidence>
<keyword evidence="9 12" id="KW-0653">Protein transport</keyword>
<evidence type="ECO:0000256" key="9">
    <source>
        <dbReference type="ARBA" id="ARBA00022927"/>
    </source>
</evidence>
<evidence type="ECO:0000256" key="5">
    <source>
        <dbReference type="ARBA" id="ARBA00022723"/>
    </source>
</evidence>
<reference evidence="17" key="1">
    <citation type="submission" date="2021-05" db="EMBL/GenBank/DDBJ databases">
        <title>Encephalitozoon hellem ATCC 50604 Complete Genome.</title>
        <authorList>
            <person name="Mascarenhas dos Santos A.C."/>
            <person name="Julian A.T."/>
            <person name="Pombert J.-F."/>
        </authorList>
    </citation>
    <scope>NUCLEOTIDE SEQUENCE</scope>
    <source>
        <strain evidence="17">ATCC 50604</strain>
    </source>
</reference>
<keyword evidence="11 12" id="KW-0968">Cytoplasmic vesicle</keyword>
<dbReference type="GO" id="GO:0005789">
    <property type="term" value="C:endoplasmic reticulum membrane"/>
    <property type="evidence" value="ECO:0007669"/>
    <property type="project" value="UniProtKB-SubCell"/>
</dbReference>
<dbReference type="GO" id="GO:0000139">
    <property type="term" value="C:Golgi membrane"/>
    <property type="evidence" value="ECO:0007669"/>
    <property type="project" value="UniProtKB-SubCell"/>
</dbReference>
<dbReference type="Gene3D" id="3.40.50.410">
    <property type="entry name" value="von Willebrand factor, type A domain"/>
    <property type="match status" value="1"/>
</dbReference>
<dbReference type="InterPro" id="IPR029006">
    <property type="entry name" value="ADF-H/Gelsolin-like_dom_sf"/>
</dbReference>
<feature type="domain" description="Zinc finger Sec23/Sec24-type" evidence="13">
    <location>
        <begin position="50"/>
        <end position="87"/>
    </location>
</feature>
<dbReference type="SUPFAM" id="SSF81995">
    <property type="entry name" value="beta-sandwich domain of Sec23/24"/>
    <property type="match status" value="1"/>
</dbReference>
<dbReference type="GO" id="GO:0008270">
    <property type="term" value="F:zinc ion binding"/>
    <property type="evidence" value="ECO:0007669"/>
    <property type="project" value="InterPro"/>
</dbReference>
<dbReference type="SUPFAM" id="SSF82754">
    <property type="entry name" value="C-terminal, gelsolin-like domain of Sec23/24"/>
    <property type="match status" value="1"/>
</dbReference>
<keyword evidence="8 12" id="KW-0931">ER-Golgi transport</keyword>
<dbReference type="Gene3D" id="1.20.120.730">
    <property type="entry name" value="Sec23/Sec24 helical domain"/>
    <property type="match status" value="1"/>
</dbReference>
<dbReference type="InterPro" id="IPR006895">
    <property type="entry name" value="Znf_Sec23_Sec24"/>
</dbReference>
<dbReference type="InterPro" id="IPR012990">
    <property type="entry name" value="Beta-sandwich_Sec23_24"/>
</dbReference>
<evidence type="ECO:0000256" key="8">
    <source>
        <dbReference type="ARBA" id="ARBA00022892"/>
    </source>
</evidence>
<dbReference type="GO" id="GO:0006886">
    <property type="term" value="P:intracellular protein transport"/>
    <property type="evidence" value="ECO:0007669"/>
    <property type="project" value="InterPro"/>
</dbReference>
<dbReference type="Gene3D" id="3.40.20.10">
    <property type="entry name" value="Severin"/>
    <property type="match status" value="1"/>
</dbReference>
<feature type="domain" description="Sec23/Sec24 beta-sandwich" evidence="16">
    <location>
        <begin position="379"/>
        <end position="461"/>
    </location>
</feature>
<sequence length="707" mass="80413">MEEEIRNIEESDGVRLTWNVWPSKGDATAKVPLACLYNIHQETNILECEPIYCMSCNGVLNPHCNIDFGRQTWNCVICNSNTTLPSHARGITPDNLLPELLPQSSTVEYVLSRESVFPTVFFLIVDICTFDDQRHILLKDALKAVLEGIPDDALVGFIKYGTNIELLELSTTLPRKTHLFSGKKEYNAEVLKSLNTTAKSESQIVGRFLKKKSECYDFLYDVAENLEKDPFPVLTAYKPVRCTGSAVSLAFALLETNFPDTAVKYLLFTQGPCTFGPGTTTPIKFKEKGRNDHLEENDPMYAGPARKFYTSLGERMNSVGHSLDILAATIVDVGIFHMERLTAMTGGMLIMAQDFDRDIYISSCNKILNRSKEGHLAQGFNVKMQVKTSKNLEYKGIIGQGKSSGGCWRMGSVFPSTNISILFDKKPEAKHGDFGYVQLITQYQRSDKKLLVRVTTFARLFTDSREDVICGFDQEAVAVFQARFLLLKKYEEIKDCERMIDKNLIRFTKAFARYDKGEPSSLVLPDSMAYYPNYMFFFRRSLLVQTGNNSPDETAYYLTLLYNQKVSDALKLIKPTLVSYHYQGGVKAVEVDSKSLEPDVILVLDTFHNVVVWKGEYFAQWVREGYHEQPEYEFLKSILRDSEEMARTLCEERLPTPQFCITEQNKSQQRILHHYVNPSGGGSIITENINYEKFEEALRRVVVFNNE</sequence>
<dbReference type="Pfam" id="PF04815">
    <property type="entry name" value="Sec23_helical"/>
    <property type="match status" value="1"/>
</dbReference>
<evidence type="ECO:0000256" key="11">
    <source>
        <dbReference type="ARBA" id="ARBA00023329"/>
    </source>
</evidence>
<keyword evidence="7 12" id="KW-0862">Zinc</keyword>
<dbReference type="InterPro" id="IPR006900">
    <property type="entry name" value="Sec23/24_helical_dom"/>
</dbReference>
<dbReference type="AlphaFoldDB" id="A0A9Q9CA76"/>
<protein>
    <recommendedName>
        <fullName evidence="12">Protein transport protein SEC23</fullName>
    </recommendedName>
</protein>
<proteinExistence type="inferred from homology"/>
<evidence type="ECO:0000313" key="17">
    <source>
        <dbReference type="EMBL" id="UTX44345.1"/>
    </source>
</evidence>
<keyword evidence="12" id="KW-0963">Cytoplasm</keyword>
<evidence type="ECO:0000256" key="1">
    <source>
        <dbReference type="ARBA" id="ARBA00004299"/>
    </source>
</evidence>
<name>A0A9Q9CA76_ENCHE</name>
<evidence type="ECO:0000256" key="12">
    <source>
        <dbReference type="RuleBase" id="RU365030"/>
    </source>
</evidence>
<dbReference type="GO" id="GO:0070971">
    <property type="term" value="C:endoplasmic reticulum exit site"/>
    <property type="evidence" value="ECO:0007669"/>
    <property type="project" value="TreeGrafter"/>
</dbReference>
<evidence type="ECO:0000259" key="16">
    <source>
        <dbReference type="Pfam" id="PF08033"/>
    </source>
</evidence>
<dbReference type="SUPFAM" id="SSF81811">
    <property type="entry name" value="Helical domain of Sec23/24"/>
    <property type="match status" value="1"/>
</dbReference>
<feature type="domain" description="Sec23/Sec24 trunk" evidence="14">
    <location>
        <begin position="118"/>
        <end position="358"/>
    </location>
</feature>
<dbReference type="SUPFAM" id="SSF82919">
    <property type="entry name" value="Zn-finger domain of Sec23/24"/>
    <property type="match status" value="1"/>
</dbReference>